<dbReference type="InterPro" id="IPR046341">
    <property type="entry name" value="SET_dom_sf"/>
</dbReference>
<dbReference type="SMART" id="SM00317">
    <property type="entry name" value="SET"/>
    <property type="match status" value="1"/>
</dbReference>
<comment type="catalytic activity">
    <reaction evidence="11">
        <text>L-lysyl(4)-[histone H3] + 3 S-adenosyl-L-methionine = N(6),N(6),N(6)-trimethyl-L-lysyl(4)-[histone H3] + 3 S-adenosyl-L-homocysteine + 3 H(+)</text>
        <dbReference type="Rhea" id="RHEA:60260"/>
        <dbReference type="Rhea" id="RHEA-COMP:15537"/>
        <dbReference type="Rhea" id="RHEA-COMP:15547"/>
        <dbReference type="ChEBI" id="CHEBI:15378"/>
        <dbReference type="ChEBI" id="CHEBI:29969"/>
        <dbReference type="ChEBI" id="CHEBI:57856"/>
        <dbReference type="ChEBI" id="CHEBI:59789"/>
        <dbReference type="ChEBI" id="CHEBI:61961"/>
        <dbReference type="EC" id="2.1.1.354"/>
    </reaction>
</comment>
<feature type="region of interest" description="Disordered" evidence="15">
    <location>
        <begin position="1276"/>
        <end position="1315"/>
    </location>
</feature>
<evidence type="ECO:0000256" key="13">
    <source>
        <dbReference type="ARBA" id="ARBA00049129"/>
    </source>
</evidence>
<dbReference type="GO" id="GO:0048188">
    <property type="term" value="C:Set1C/COMPASS complex"/>
    <property type="evidence" value="ECO:0007669"/>
    <property type="project" value="InterPro"/>
</dbReference>
<dbReference type="Pfam" id="PF00076">
    <property type="entry name" value="RRM_1"/>
    <property type="match status" value="1"/>
</dbReference>
<dbReference type="InterPro" id="IPR000504">
    <property type="entry name" value="RRM_dom"/>
</dbReference>
<dbReference type="SUPFAM" id="SSF82199">
    <property type="entry name" value="SET domain"/>
    <property type="match status" value="1"/>
</dbReference>
<feature type="region of interest" description="Disordered" evidence="15">
    <location>
        <begin position="547"/>
        <end position="591"/>
    </location>
</feature>
<dbReference type="GO" id="GO:0032259">
    <property type="term" value="P:methylation"/>
    <property type="evidence" value="ECO:0007669"/>
    <property type="project" value="UniProtKB-KW"/>
</dbReference>
<comment type="subcellular location">
    <subcellularLocation>
        <location evidence="1">Nucleus</location>
    </subcellularLocation>
</comment>
<feature type="region of interest" description="Disordered" evidence="15">
    <location>
        <begin position="926"/>
        <end position="1187"/>
    </location>
</feature>
<feature type="region of interest" description="Disordered" evidence="15">
    <location>
        <begin position="1572"/>
        <end position="1594"/>
    </location>
</feature>
<feature type="compositionally biased region" description="Basic and acidic residues" evidence="15">
    <location>
        <begin position="230"/>
        <end position="250"/>
    </location>
</feature>
<dbReference type="InterPro" id="IPR044570">
    <property type="entry name" value="Set1-like"/>
</dbReference>
<feature type="compositionally biased region" description="Polar residues" evidence="15">
    <location>
        <begin position="1112"/>
        <end position="1132"/>
    </location>
</feature>
<feature type="compositionally biased region" description="Acidic residues" evidence="15">
    <location>
        <begin position="573"/>
        <end position="583"/>
    </location>
</feature>
<keyword evidence="3" id="KW-0489">Methyltransferase</keyword>
<dbReference type="PROSITE" id="PS50280">
    <property type="entry name" value="SET"/>
    <property type="match status" value="1"/>
</dbReference>
<feature type="region of interest" description="Disordered" evidence="15">
    <location>
        <begin position="223"/>
        <end position="276"/>
    </location>
</feature>
<feature type="compositionally biased region" description="Pro residues" evidence="15">
    <location>
        <begin position="689"/>
        <end position="726"/>
    </location>
</feature>
<keyword evidence="8" id="KW-0805">Transcription regulation</keyword>
<dbReference type="Gene3D" id="3.30.70.330">
    <property type="match status" value="1"/>
</dbReference>
<evidence type="ECO:0000256" key="1">
    <source>
        <dbReference type="ARBA" id="ARBA00004123"/>
    </source>
</evidence>
<feature type="compositionally biased region" description="Low complexity" evidence="15">
    <location>
        <begin position="746"/>
        <end position="762"/>
    </location>
</feature>
<evidence type="ECO:0000256" key="2">
    <source>
        <dbReference type="ARBA" id="ARBA00012182"/>
    </source>
</evidence>
<evidence type="ECO:0000256" key="5">
    <source>
        <dbReference type="ARBA" id="ARBA00022691"/>
    </source>
</evidence>
<reference evidence="19 20" key="1">
    <citation type="submission" date="2024-04" db="EMBL/GenBank/DDBJ databases">
        <authorList>
            <person name="Rising A."/>
            <person name="Reimegard J."/>
            <person name="Sonavane S."/>
            <person name="Akerstrom W."/>
            <person name="Nylinder S."/>
            <person name="Hedman E."/>
            <person name="Kallberg Y."/>
        </authorList>
    </citation>
    <scope>NUCLEOTIDE SEQUENCE [LARGE SCALE GENOMIC DNA]</scope>
</reference>
<dbReference type="InterPro" id="IPR035979">
    <property type="entry name" value="RBD_domain_sf"/>
</dbReference>
<feature type="compositionally biased region" description="Low complexity" evidence="15">
    <location>
        <begin position="727"/>
        <end position="736"/>
    </location>
</feature>
<keyword evidence="9" id="KW-0804">Transcription</keyword>
<feature type="compositionally biased region" description="Basic and acidic residues" evidence="15">
    <location>
        <begin position="1082"/>
        <end position="1094"/>
    </location>
</feature>
<evidence type="ECO:0000256" key="4">
    <source>
        <dbReference type="ARBA" id="ARBA00022679"/>
    </source>
</evidence>
<evidence type="ECO:0000256" key="10">
    <source>
        <dbReference type="ARBA" id="ARBA00023242"/>
    </source>
</evidence>
<dbReference type="CDD" id="cd19169">
    <property type="entry name" value="SET_SETD1"/>
    <property type="match status" value="1"/>
</dbReference>
<dbReference type="EMBL" id="CAXIEN010000083">
    <property type="protein sequence ID" value="CAL1275123.1"/>
    <property type="molecule type" value="Genomic_DNA"/>
</dbReference>
<organism evidence="19 20">
    <name type="scientific">Larinioides sclopetarius</name>
    <dbReference type="NCBI Taxonomy" id="280406"/>
    <lineage>
        <taxon>Eukaryota</taxon>
        <taxon>Metazoa</taxon>
        <taxon>Ecdysozoa</taxon>
        <taxon>Arthropoda</taxon>
        <taxon>Chelicerata</taxon>
        <taxon>Arachnida</taxon>
        <taxon>Araneae</taxon>
        <taxon>Araneomorphae</taxon>
        <taxon>Entelegynae</taxon>
        <taxon>Araneoidea</taxon>
        <taxon>Araneidae</taxon>
        <taxon>Larinioides</taxon>
    </lineage>
</organism>
<evidence type="ECO:0000313" key="19">
    <source>
        <dbReference type="EMBL" id="CAL1275123.1"/>
    </source>
</evidence>
<evidence type="ECO:0000256" key="12">
    <source>
        <dbReference type="ARBA" id="ARBA00047583"/>
    </source>
</evidence>
<gene>
    <name evidence="19" type="ORF">LARSCL_LOCUS7895</name>
</gene>
<dbReference type="PANTHER" id="PTHR45814">
    <property type="entry name" value="HISTONE-LYSINE N-METHYLTRANSFERASE SETD1"/>
    <property type="match status" value="1"/>
</dbReference>
<evidence type="ECO:0000256" key="3">
    <source>
        <dbReference type="ARBA" id="ARBA00022603"/>
    </source>
</evidence>
<dbReference type="EC" id="2.1.1.354" evidence="2"/>
<evidence type="ECO:0000256" key="11">
    <source>
        <dbReference type="ARBA" id="ARBA00047571"/>
    </source>
</evidence>
<feature type="region of interest" description="Disordered" evidence="15">
    <location>
        <begin position="353"/>
        <end position="395"/>
    </location>
</feature>
<name>A0AAV1ZTF6_9ARAC</name>
<dbReference type="InterPro" id="IPR037841">
    <property type="entry name" value="SET_SETD1A/B"/>
</dbReference>
<feature type="region of interest" description="Disordered" evidence="15">
    <location>
        <begin position="430"/>
        <end position="488"/>
    </location>
</feature>
<protein>
    <recommendedName>
        <fullName evidence="2">[histone H3]-lysine(4) N-trimethyltransferase</fullName>
        <ecNumber evidence="2">2.1.1.354</ecNumber>
    </recommendedName>
</protein>
<dbReference type="Gene3D" id="2.170.270.10">
    <property type="entry name" value="SET domain"/>
    <property type="match status" value="1"/>
</dbReference>
<dbReference type="Proteomes" id="UP001497382">
    <property type="component" value="Unassembled WGS sequence"/>
</dbReference>
<dbReference type="InterPro" id="IPR001214">
    <property type="entry name" value="SET_dom"/>
</dbReference>
<keyword evidence="10" id="KW-0539">Nucleus</keyword>
<feature type="compositionally biased region" description="Basic and acidic residues" evidence="15">
    <location>
        <begin position="1102"/>
        <end position="1111"/>
    </location>
</feature>
<dbReference type="FunFam" id="2.170.270.10:FF:000010">
    <property type="entry name" value="Histone-lysine N-methyltransferase"/>
    <property type="match status" value="1"/>
</dbReference>
<feature type="compositionally biased region" description="Basic and acidic residues" evidence="15">
    <location>
        <begin position="551"/>
        <end position="572"/>
    </location>
</feature>
<dbReference type="SMART" id="SM01291">
    <property type="entry name" value="N-SET"/>
    <property type="match status" value="1"/>
</dbReference>
<keyword evidence="6" id="KW-0156">Chromatin regulator</keyword>
<evidence type="ECO:0000256" key="9">
    <source>
        <dbReference type="ARBA" id="ARBA00023163"/>
    </source>
</evidence>
<dbReference type="Pfam" id="PF00856">
    <property type="entry name" value="SET"/>
    <property type="match status" value="1"/>
</dbReference>
<dbReference type="InterPro" id="IPR003616">
    <property type="entry name" value="Post-SET_dom"/>
</dbReference>
<feature type="domain" description="SET" evidence="17">
    <location>
        <begin position="1623"/>
        <end position="1740"/>
    </location>
</feature>
<dbReference type="PANTHER" id="PTHR45814:SF2">
    <property type="entry name" value="HISTONE-LYSINE N-METHYLTRANSFERASE SETD1"/>
    <property type="match status" value="1"/>
</dbReference>
<dbReference type="PROSITE" id="PS50868">
    <property type="entry name" value="POST_SET"/>
    <property type="match status" value="1"/>
</dbReference>
<feature type="region of interest" description="Disordered" evidence="15">
    <location>
        <begin position="1404"/>
        <end position="1432"/>
    </location>
</feature>
<feature type="region of interest" description="Disordered" evidence="15">
    <location>
        <begin position="680"/>
        <end position="764"/>
    </location>
</feature>
<evidence type="ECO:0000313" key="20">
    <source>
        <dbReference type="Proteomes" id="UP001497382"/>
    </source>
</evidence>
<feature type="compositionally biased region" description="Polar residues" evidence="15">
    <location>
        <begin position="357"/>
        <end position="369"/>
    </location>
</feature>
<evidence type="ECO:0000259" key="17">
    <source>
        <dbReference type="PROSITE" id="PS50280"/>
    </source>
</evidence>
<dbReference type="SMART" id="SM00508">
    <property type="entry name" value="PostSET"/>
    <property type="match status" value="1"/>
</dbReference>
<keyword evidence="20" id="KW-1185">Reference proteome</keyword>
<keyword evidence="4" id="KW-0808">Transferase</keyword>
<evidence type="ECO:0000259" key="16">
    <source>
        <dbReference type="PROSITE" id="PS50102"/>
    </source>
</evidence>
<feature type="compositionally biased region" description="Acidic residues" evidence="15">
    <location>
        <begin position="1158"/>
        <end position="1185"/>
    </location>
</feature>
<evidence type="ECO:0000256" key="6">
    <source>
        <dbReference type="ARBA" id="ARBA00022853"/>
    </source>
</evidence>
<feature type="compositionally biased region" description="Pro residues" evidence="15">
    <location>
        <begin position="444"/>
        <end position="476"/>
    </location>
</feature>
<keyword evidence="7 14" id="KW-0694">RNA-binding</keyword>
<dbReference type="GO" id="GO:0140999">
    <property type="term" value="F:histone H3K4 trimethyltransferase activity"/>
    <property type="evidence" value="ECO:0007669"/>
    <property type="project" value="UniProtKB-EC"/>
</dbReference>
<accession>A0AAV1ZTF6</accession>
<dbReference type="PROSITE" id="PS50102">
    <property type="entry name" value="RRM"/>
    <property type="match status" value="1"/>
</dbReference>
<dbReference type="InterPro" id="IPR012677">
    <property type="entry name" value="Nucleotide-bd_a/b_plait_sf"/>
</dbReference>
<evidence type="ECO:0000256" key="15">
    <source>
        <dbReference type="SAM" id="MobiDB-lite"/>
    </source>
</evidence>
<dbReference type="CDD" id="cd12304">
    <property type="entry name" value="RRM_Set1"/>
    <property type="match status" value="1"/>
</dbReference>
<feature type="domain" description="Post-SET" evidence="18">
    <location>
        <begin position="1746"/>
        <end position="1762"/>
    </location>
</feature>
<feature type="compositionally biased region" description="Acidic residues" evidence="15">
    <location>
        <begin position="1303"/>
        <end position="1315"/>
    </location>
</feature>
<proteinExistence type="predicted"/>
<evidence type="ECO:0000256" key="8">
    <source>
        <dbReference type="ARBA" id="ARBA00023015"/>
    </source>
</evidence>
<evidence type="ECO:0000256" key="14">
    <source>
        <dbReference type="PROSITE-ProRule" id="PRU00176"/>
    </source>
</evidence>
<dbReference type="GO" id="GO:0003723">
    <property type="term" value="F:RNA binding"/>
    <property type="evidence" value="ECO:0007669"/>
    <property type="project" value="UniProtKB-UniRule"/>
</dbReference>
<evidence type="ECO:0000259" key="18">
    <source>
        <dbReference type="PROSITE" id="PS50868"/>
    </source>
</evidence>
<dbReference type="Pfam" id="PF11764">
    <property type="entry name" value="N-SET"/>
    <property type="match status" value="1"/>
</dbReference>
<comment type="catalytic activity">
    <reaction evidence="12">
        <text>N(6)-methyl-L-lysyl(4)-[histone H3] + S-adenosyl-L-methionine = N(6),N(6)-dimethyl-L-lysyl(4)-[histone H3] + S-adenosyl-L-homocysteine + H(+)</text>
        <dbReference type="Rhea" id="RHEA:60268"/>
        <dbReference type="Rhea" id="RHEA-COMP:15540"/>
        <dbReference type="Rhea" id="RHEA-COMP:15543"/>
        <dbReference type="ChEBI" id="CHEBI:15378"/>
        <dbReference type="ChEBI" id="CHEBI:57856"/>
        <dbReference type="ChEBI" id="CHEBI:59789"/>
        <dbReference type="ChEBI" id="CHEBI:61929"/>
        <dbReference type="ChEBI" id="CHEBI:61976"/>
    </reaction>
</comment>
<feature type="domain" description="RRM" evidence="16">
    <location>
        <begin position="129"/>
        <end position="202"/>
    </location>
</feature>
<comment type="caution">
    <text evidence="19">The sequence shown here is derived from an EMBL/GenBank/DDBJ whole genome shotgun (WGS) entry which is preliminary data.</text>
</comment>
<evidence type="ECO:0000256" key="7">
    <source>
        <dbReference type="ARBA" id="ARBA00022884"/>
    </source>
</evidence>
<feature type="region of interest" description="Disordered" evidence="15">
    <location>
        <begin position="1218"/>
        <end position="1243"/>
    </location>
</feature>
<dbReference type="SUPFAM" id="SSF54928">
    <property type="entry name" value="RNA-binding domain, RBD"/>
    <property type="match status" value="1"/>
</dbReference>
<keyword evidence="5" id="KW-0949">S-adenosyl-L-methionine</keyword>
<feature type="compositionally biased region" description="Basic residues" evidence="15">
    <location>
        <begin position="1416"/>
        <end position="1429"/>
    </location>
</feature>
<sequence>MKLCNGCIPKKHEDISEHGTNDYFDTSDINIYNFGYEMNGVRPVLGDPSEKRKRNYKLIVDPLLVKGKGTEKIYRYDGIVPGLEKYYPPIQVRDPRSRLSTLWAKSEPADLIVPRFKIDENYVGTPPPVQVTIKNLNDNINKQFLDDMLKKYGEVEQSQIYYHPKTRKHLRLAHVTFKTIHAAKTCVDKLNRSTVMGDVLSVYLDPFGKDCLTTYEEIVSGRTRTSSMGEEPHVNISDPRRRLPSFEKSNENILNRANRDPPRPYNSDQLTPLGSDYGYGSESLLSSRMSDRSMSVQSDINYPSMHSTPSQLSYDSGFGYKYGVQNSVCQNKPPTPVPNTGMKSNAWDKIPSAAWGETSSPWEGNNSPGWDSRSTKRHVTPPTTPVTVPKQSPIRESLDTRIELLLKQSEGKAGFLGLGAVSAQLNDVSISSDSSKNDKSLMQPPMPPWIHEAPPLPPDSSPLPPLPESDEPPPPPPEDEEVVLLSTPPSPFLSFSEYHKWAIVTADIDSGKVTSLEDIVIRDESHLEHPISLKGVRLSGINLKANSVTTEKPDESPILQDKGDSTPVRDELPIEEEEEDDDDKMSLSPISDGENKLELHIPTIIDGSIQGPPVQKPMNSVHTSSAEANYNTLYPSQNGPNLYGITESGAATYPNYGSTGSATYPGAPTNTSIYSTTQRTFPSQSVFTTPPPPIPGAPPPVPGGTVPGAPPVPGVPPVPGAPPPPVAGTAAPSVGNVPPPPPPPFLSSHSSSSSQAAASSHPMYPSEQVQLMARMGIWKPGMGSGMTAPSSTFNTGYSQTSYPPRESYFSQAQTTPAATPRPAFPLSSVPLPPPSKIAEMVMRPPPGYPIVLPPPHVPPPFSTAFPPPPIRVTDPHAPTIGGVLASVIKEMRQVMKKDISKKMVEATAYKRFEQWWDEKAHQEKLKSAGDAPVKTPEKTQLPASSALSALFDKDRPSFNFGMEGADTEKAKSDSDEESSVVVKRRRVVFSSDEEDEEHDQSSQESESEKGDSDEESSSAEESSDSESVSDESEFASGESEEESNDEEVAEPIASDDDSLSVQKLSSPVKEGKAEIESSDSEVISKVEAEPDKKKTSFTGLLDESKSKEIRDSYSSNDEASSQIASTTVASQDTEQEKMEVSDDLDDISEGELPPSDKDEMEESKELEEVEEKESEDMEEDRESEMEEKLKAVEITVLKDKEPPSAVSKIKDAEMVMDEAMDTSSSKLPIPEQQMLEPNSESSAKEASECLMELASIFADFGRQAYVEPVIEPKDASNETRIDTPEISVKQKVKTPEKLTNGEVDIDSEATESADETADALAELEEEYSCRKIYASAASQLIAEHSYCLPQPTKPNEPVHKPVHEQKLTSVDSVIDSVVRGPKQQLVVDHEYTKPRAVTPPFIKPISPVKVPSPKKEVKKTKLKRKRHSSNKTIQEIKPEIKPPETTYIRPPEPQSYSGPIFGKRSVIDEMIVLYGFLKNGLDQEDINYLQKSYDALLQDDAQGFWFRIKNFVKFFCIFLNNRLPPVPPPPKKKKKDEGMRTHLSGCARCEGYYKIDDKEKAVYNHGAISSLDNDGEDPANKAKTTAQSNREARSNQRRLLTSFGEADFTSDLLKFNQLKFRKKQLKFARSRIHDWGLFALEPIAADEMVIEYVGQMVRPLVADMREKKYTSLGVGSSYLFKVDVDGIIDATRCGNLARFINHSCNPNCYAKIITVEGLKKIVIYSKQPINVNEEITYDYKFPIEEEKIICLCGAPQCRGTLN</sequence>
<dbReference type="InterPro" id="IPR024657">
    <property type="entry name" value="COMPASS_Set1_N-SET"/>
</dbReference>
<comment type="catalytic activity">
    <reaction evidence="13">
        <text>N(6),N(6)-dimethyl-L-lysyl(4)-[histone H3] + S-adenosyl-L-methionine = N(6),N(6),N(6)-trimethyl-L-lysyl(4)-[histone H3] + S-adenosyl-L-homocysteine + H(+)</text>
        <dbReference type="Rhea" id="RHEA:60272"/>
        <dbReference type="Rhea" id="RHEA-COMP:15537"/>
        <dbReference type="Rhea" id="RHEA-COMP:15540"/>
        <dbReference type="ChEBI" id="CHEBI:15378"/>
        <dbReference type="ChEBI" id="CHEBI:57856"/>
        <dbReference type="ChEBI" id="CHEBI:59789"/>
        <dbReference type="ChEBI" id="CHEBI:61961"/>
        <dbReference type="ChEBI" id="CHEBI:61976"/>
    </reaction>
</comment>
<feature type="compositionally biased region" description="Acidic residues" evidence="15">
    <location>
        <begin position="1011"/>
        <end position="1058"/>
    </location>
</feature>
<dbReference type="SMART" id="SM00360">
    <property type="entry name" value="RRM"/>
    <property type="match status" value="1"/>
</dbReference>